<accession>A0A7D9EZ57</accession>
<protein>
    <submittedName>
        <fullName evidence="1">Uncharacterized protein</fullName>
    </submittedName>
</protein>
<evidence type="ECO:0000313" key="2">
    <source>
        <dbReference type="Proteomes" id="UP001152795"/>
    </source>
</evidence>
<evidence type="ECO:0000313" key="1">
    <source>
        <dbReference type="EMBL" id="CAB4020576.1"/>
    </source>
</evidence>
<gene>
    <name evidence="1" type="ORF">PACLA_8A034398</name>
</gene>
<dbReference type="OrthoDB" id="428111at2759"/>
<organism evidence="1 2">
    <name type="scientific">Paramuricea clavata</name>
    <name type="common">Red gorgonian</name>
    <name type="synonym">Violescent sea-whip</name>
    <dbReference type="NCBI Taxonomy" id="317549"/>
    <lineage>
        <taxon>Eukaryota</taxon>
        <taxon>Metazoa</taxon>
        <taxon>Cnidaria</taxon>
        <taxon>Anthozoa</taxon>
        <taxon>Octocorallia</taxon>
        <taxon>Malacalcyonacea</taxon>
        <taxon>Plexauridae</taxon>
        <taxon>Paramuricea</taxon>
    </lineage>
</organism>
<sequence length="395" mass="45705">MQNDTIIVSTLEVYVNWTKHKVFTCFTAFEDRNLSGPVLNASLTVATRPEQTSIIGVRFIETSDHQLVESLEIYWRQSEEFNYTYSIRYSIDDDVWGKKSYTINDIECHYRSNDVYRVPNTTGHICKASIKAEIVQLYREYKMYLVTTRDQCEIRGPTKKFELWPSGKDPGPNKYELFLIPHPVSDFRIRVVRQQVELTWTNMPNFNRWYRLHYNCSELGVAKEQTIIGKTELTLYGSNFTAYRPYALCAFCIQVYIVDSEIPSLPFCREARLHEEAPSKPPTITCIAKECATITDGRFRNVTIPWSLPPRETWNGVLTHVVVKYRRAENGEIRKKRKQKEGQLPKLNEPLDYDNVCGDQIAPKDYDVLSDDVLIGQGESNAGLEPSDYSQETSL</sequence>
<comment type="caution">
    <text evidence="1">The sequence shown here is derived from an EMBL/GenBank/DDBJ whole genome shotgun (WGS) entry which is preliminary data.</text>
</comment>
<proteinExistence type="predicted"/>
<dbReference type="EMBL" id="CACRXK020011029">
    <property type="protein sequence ID" value="CAB4020576.1"/>
    <property type="molecule type" value="Genomic_DNA"/>
</dbReference>
<keyword evidence="2" id="KW-1185">Reference proteome</keyword>
<dbReference type="AlphaFoldDB" id="A0A7D9EZ57"/>
<name>A0A7D9EZ57_PARCT</name>
<dbReference type="Proteomes" id="UP001152795">
    <property type="component" value="Unassembled WGS sequence"/>
</dbReference>
<reference evidence="1" key="1">
    <citation type="submission" date="2020-04" db="EMBL/GenBank/DDBJ databases">
        <authorList>
            <person name="Alioto T."/>
            <person name="Alioto T."/>
            <person name="Gomez Garrido J."/>
        </authorList>
    </citation>
    <scope>NUCLEOTIDE SEQUENCE</scope>
    <source>
        <strain evidence="1">A484AB</strain>
    </source>
</reference>